<dbReference type="STRING" id="67267.GCA_000716675_00811"/>
<dbReference type="InterPro" id="IPR050482">
    <property type="entry name" value="Sensor_HK_TwoCompSys"/>
</dbReference>
<dbReference type="Pfam" id="PF02518">
    <property type="entry name" value="HATPase_c"/>
    <property type="match status" value="1"/>
</dbReference>
<dbReference type="PANTHER" id="PTHR24421:SF10">
    <property type="entry name" value="NITRATE_NITRITE SENSOR PROTEIN NARQ"/>
    <property type="match status" value="1"/>
</dbReference>
<sequence>MLLRLEHPLPAGVGASVLVVGLLVGASVPLAWGRTRPGPVLAVSVACYLLGELLDPLGDNAQSPLLACYLVARRTPAPRSLLAPAAMTVAFLAPERVGDRLHLLPSPTPEVPLAFADMVVAAGISTAVWLLGASRRRLYADAERLRDLAARLRAEQQVSARRAVTAERTRIARELHDLVAHHISAIALQARAVGVVLPDDPHAAGQGVTAIGEAADIALEEMRGLVCLLADPPPPAYGAAPGAGADAHGELSPELGGGPLPEPSLRHLDRLAAESTAVGCPVDLTVTGAVASLAPAVQMSAYRVVQEALSNVRKHAGAVRVRVEVTWRDGLLTVTVANAAPTAADPPPPLPGSGLGLIGMRERTALFRGTLRAGPDEGGGWCVVATFRAAAPDAARERTGTGAG</sequence>
<dbReference type="KEGG" id="salf:SMD44_00289"/>
<dbReference type="Proteomes" id="UP000195880">
    <property type="component" value="Chromosome"/>
</dbReference>
<evidence type="ECO:0000256" key="6">
    <source>
        <dbReference type="ARBA" id="ARBA00022777"/>
    </source>
</evidence>
<evidence type="ECO:0000256" key="8">
    <source>
        <dbReference type="ARBA" id="ARBA00023012"/>
    </source>
</evidence>
<keyword evidence="4" id="KW-0808">Transferase</keyword>
<dbReference type="EC" id="2.7.13.3" evidence="2"/>
<dbReference type="AlphaFoldDB" id="A0A1Z1W3A2"/>
<dbReference type="GO" id="GO:0046983">
    <property type="term" value="F:protein dimerization activity"/>
    <property type="evidence" value="ECO:0007669"/>
    <property type="project" value="InterPro"/>
</dbReference>
<keyword evidence="5" id="KW-0547">Nucleotide-binding</keyword>
<dbReference type="Gene3D" id="3.30.565.10">
    <property type="entry name" value="Histidine kinase-like ATPase, C-terminal domain"/>
    <property type="match status" value="1"/>
</dbReference>
<dbReference type="InterPro" id="IPR003594">
    <property type="entry name" value="HATPase_dom"/>
</dbReference>
<dbReference type="eggNOG" id="COG4585">
    <property type="taxonomic scope" value="Bacteria"/>
</dbReference>
<keyword evidence="8" id="KW-0902">Two-component regulatory system</keyword>
<dbReference type="Gene3D" id="1.20.5.1930">
    <property type="match status" value="1"/>
</dbReference>
<dbReference type="OrthoDB" id="227596at2"/>
<name>A0A1Z1W3A2_9ACTN</name>
<gene>
    <name evidence="11" type="ORF">SMD44_00289</name>
</gene>
<evidence type="ECO:0000313" key="12">
    <source>
        <dbReference type="Proteomes" id="UP000195880"/>
    </source>
</evidence>
<evidence type="ECO:0000256" key="5">
    <source>
        <dbReference type="ARBA" id="ARBA00022741"/>
    </source>
</evidence>
<dbReference type="SUPFAM" id="SSF55874">
    <property type="entry name" value="ATPase domain of HSP90 chaperone/DNA topoisomerase II/histidine kinase"/>
    <property type="match status" value="1"/>
</dbReference>
<keyword evidence="6" id="KW-0418">Kinase</keyword>
<evidence type="ECO:0000256" key="3">
    <source>
        <dbReference type="ARBA" id="ARBA00022553"/>
    </source>
</evidence>
<evidence type="ECO:0000256" key="1">
    <source>
        <dbReference type="ARBA" id="ARBA00000085"/>
    </source>
</evidence>
<proteinExistence type="predicted"/>
<evidence type="ECO:0000256" key="7">
    <source>
        <dbReference type="ARBA" id="ARBA00022840"/>
    </source>
</evidence>
<dbReference type="GO" id="GO:0016020">
    <property type="term" value="C:membrane"/>
    <property type="evidence" value="ECO:0007669"/>
    <property type="project" value="InterPro"/>
</dbReference>
<evidence type="ECO:0000259" key="10">
    <source>
        <dbReference type="Pfam" id="PF07730"/>
    </source>
</evidence>
<dbReference type="GO" id="GO:0005524">
    <property type="term" value="F:ATP binding"/>
    <property type="evidence" value="ECO:0007669"/>
    <property type="project" value="UniProtKB-KW"/>
</dbReference>
<accession>A0A1Z1W3A2</accession>
<evidence type="ECO:0000256" key="2">
    <source>
        <dbReference type="ARBA" id="ARBA00012438"/>
    </source>
</evidence>
<dbReference type="EMBL" id="CP021748">
    <property type="protein sequence ID" value="ARX80891.1"/>
    <property type="molecule type" value="Genomic_DNA"/>
</dbReference>
<keyword evidence="12" id="KW-1185">Reference proteome</keyword>
<dbReference type="GO" id="GO:0000155">
    <property type="term" value="F:phosphorelay sensor kinase activity"/>
    <property type="evidence" value="ECO:0007669"/>
    <property type="project" value="InterPro"/>
</dbReference>
<dbReference type="Pfam" id="PF07730">
    <property type="entry name" value="HisKA_3"/>
    <property type="match status" value="1"/>
</dbReference>
<protein>
    <recommendedName>
        <fullName evidence="2">histidine kinase</fullName>
        <ecNumber evidence="2">2.7.13.3</ecNumber>
    </recommendedName>
</protein>
<evidence type="ECO:0000259" key="9">
    <source>
        <dbReference type="Pfam" id="PF02518"/>
    </source>
</evidence>
<dbReference type="InterPro" id="IPR011712">
    <property type="entry name" value="Sig_transdc_His_kin_sub3_dim/P"/>
</dbReference>
<dbReference type="PANTHER" id="PTHR24421">
    <property type="entry name" value="NITRATE/NITRITE SENSOR PROTEIN NARX-RELATED"/>
    <property type="match status" value="1"/>
</dbReference>
<feature type="domain" description="Signal transduction histidine kinase subgroup 3 dimerisation and phosphoacceptor" evidence="10">
    <location>
        <begin position="167"/>
        <end position="230"/>
    </location>
</feature>
<feature type="domain" description="Histidine kinase/HSP90-like ATPase" evidence="9">
    <location>
        <begin position="298"/>
        <end position="389"/>
    </location>
</feature>
<evidence type="ECO:0000256" key="4">
    <source>
        <dbReference type="ARBA" id="ARBA00022679"/>
    </source>
</evidence>
<comment type="catalytic activity">
    <reaction evidence="1">
        <text>ATP + protein L-histidine = ADP + protein N-phospho-L-histidine.</text>
        <dbReference type="EC" id="2.7.13.3"/>
    </reaction>
</comment>
<dbReference type="InterPro" id="IPR036890">
    <property type="entry name" value="HATPase_C_sf"/>
</dbReference>
<keyword evidence="7" id="KW-0067">ATP-binding</keyword>
<dbReference type="CDD" id="cd16917">
    <property type="entry name" value="HATPase_UhpB-NarQ-NarX-like"/>
    <property type="match status" value="1"/>
</dbReference>
<evidence type="ECO:0000313" key="11">
    <source>
        <dbReference type="EMBL" id="ARX80891.1"/>
    </source>
</evidence>
<organism evidence="11 12">
    <name type="scientific">Streptomyces alboflavus</name>
    <dbReference type="NCBI Taxonomy" id="67267"/>
    <lineage>
        <taxon>Bacteria</taxon>
        <taxon>Bacillati</taxon>
        <taxon>Actinomycetota</taxon>
        <taxon>Actinomycetes</taxon>
        <taxon>Kitasatosporales</taxon>
        <taxon>Streptomycetaceae</taxon>
        <taxon>Streptomyces</taxon>
    </lineage>
</organism>
<reference evidence="11 12" key="1">
    <citation type="submission" date="2017-05" db="EMBL/GenBank/DDBJ databases">
        <title>Streptomyces alboflavus Genome sequencing and assembly.</title>
        <authorList>
            <person name="Wang Y."/>
            <person name="Du B."/>
            <person name="Ding Y."/>
            <person name="Liu H."/>
            <person name="Hou Q."/>
            <person name="Liu K."/>
            <person name="Wang C."/>
            <person name="Yao L."/>
        </authorList>
    </citation>
    <scope>NUCLEOTIDE SEQUENCE [LARGE SCALE GENOMIC DNA]</scope>
    <source>
        <strain evidence="11 12">MDJK44</strain>
    </source>
</reference>
<keyword evidence="3" id="KW-0597">Phosphoprotein</keyword>